<keyword evidence="6" id="KW-0547">Nucleotide-binding</keyword>
<evidence type="ECO:0000313" key="13">
    <source>
        <dbReference type="EMBL" id="MBP2019365.1"/>
    </source>
</evidence>
<dbReference type="PRINTS" id="PR00344">
    <property type="entry name" value="BCTRLSENSOR"/>
</dbReference>
<reference evidence="13 14" key="1">
    <citation type="submission" date="2021-03" db="EMBL/GenBank/DDBJ databases">
        <title>Genomic Encyclopedia of Type Strains, Phase IV (KMG-IV): sequencing the most valuable type-strain genomes for metagenomic binning, comparative biology and taxonomic classification.</title>
        <authorList>
            <person name="Goeker M."/>
        </authorList>
    </citation>
    <scope>NUCLEOTIDE SEQUENCE [LARGE SCALE GENOMIC DNA]</scope>
    <source>
        <strain evidence="13 14">DSM 27138</strain>
    </source>
</reference>
<keyword evidence="7 13" id="KW-0418">Kinase</keyword>
<dbReference type="InterPro" id="IPR050351">
    <property type="entry name" value="BphY/WalK/GraS-like"/>
</dbReference>
<dbReference type="CDD" id="cd06225">
    <property type="entry name" value="HAMP"/>
    <property type="match status" value="1"/>
</dbReference>
<dbReference type="GO" id="GO:0016301">
    <property type="term" value="F:kinase activity"/>
    <property type="evidence" value="ECO:0007669"/>
    <property type="project" value="UniProtKB-KW"/>
</dbReference>
<dbReference type="EC" id="2.7.13.3" evidence="3"/>
<name>A0ABS4JWJ3_9FIRM</name>
<dbReference type="InterPro" id="IPR005467">
    <property type="entry name" value="His_kinase_dom"/>
</dbReference>
<keyword evidence="10" id="KW-0812">Transmembrane</keyword>
<evidence type="ECO:0000313" key="14">
    <source>
        <dbReference type="Proteomes" id="UP001519289"/>
    </source>
</evidence>
<feature type="domain" description="Histidine kinase" evidence="11">
    <location>
        <begin position="237"/>
        <end position="449"/>
    </location>
</feature>
<dbReference type="RefSeq" id="WP_209467478.1">
    <property type="nucleotide sequence ID" value="NZ_JAGGLG010000027.1"/>
</dbReference>
<dbReference type="Pfam" id="PF02518">
    <property type="entry name" value="HATPase_c"/>
    <property type="match status" value="1"/>
</dbReference>
<evidence type="ECO:0000256" key="7">
    <source>
        <dbReference type="ARBA" id="ARBA00022777"/>
    </source>
</evidence>
<comment type="subcellular location">
    <subcellularLocation>
        <location evidence="2">Membrane</location>
    </subcellularLocation>
</comment>
<dbReference type="Gene3D" id="3.30.565.10">
    <property type="entry name" value="Histidine kinase-like ATPase, C-terminal domain"/>
    <property type="match status" value="1"/>
</dbReference>
<keyword evidence="5" id="KW-0808">Transferase</keyword>
<accession>A0ABS4JWJ3</accession>
<dbReference type="CDD" id="cd00082">
    <property type="entry name" value="HisKA"/>
    <property type="match status" value="1"/>
</dbReference>
<dbReference type="InterPro" id="IPR004358">
    <property type="entry name" value="Sig_transdc_His_kin-like_C"/>
</dbReference>
<dbReference type="SUPFAM" id="SSF158472">
    <property type="entry name" value="HAMP domain-like"/>
    <property type="match status" value="1"/>
</dbReference>
<dbReference type="Gene3D" id="6.10.340.10">
    <property type="match status" value="1"/>
</dbReference>
<dbReference type="SMART" id="SM00388">
    <property type="entry name" value="HisKA"/>
    <property type="match status" value="1"/>
</dbReference>
<evidence type="ECO:0000256" key="6">
    <source>
        <dbReference type="ARBA" id="ARBA00022741"/>
    </source>
</evidence>
<evidence type="ECO:0000259" key="12">
    <source>
        <dbReference type="PROSITE" id="PS50885"/>
    </source>
</evidence>
<evidence type="ECO:0000256" key="1">
    <source>
        <dbReference type="ARBA" id="ARBA00000085"/>
    </source>
</evidence>
<dbReference type="PROSITE" id="PS50109">
    <property type="entry name" value="HIS_KIN"/>
    <property type="match status" value="1"/>
</dbReference>
<dbReference type="InterPro" id="IPR036097">
    <property type="entry name" value="HisK_dim/P_sf"/>
</dbReference>
<evidence type="ECO:0000256" key="5">
    <source>
        <dbReference type="ARBA" id="ARBA00022679"/>
    </source>
</evidence>
<dbReference type="Gene3D" id="1.10.287.130">
    <property type="match status" value="1"/>
</dbReference>
<keyword evidence="10" id="KW-1133">Transmembrane helix</keyword>
<dbReference type="InterPro" id="IPR036890">
    <property type="entry name" value="HATPase_C_sf"/>
</dbReference>
<dbReference type="SMART" id="SM00387">
    <property type="entry name" value="HATPase_c"/>
    <property type="match status" value="1"/>
</dbReference>
<dbReference type="Pfam" id="PF00672">
    <property type="entry name" value="HAMP"/>
    <property type="match status" value="1"/>
</dbReference>
<keyword evidence="8" id="KW-0067">ATP-binding</keyword>
<sequence length="450" mass="48731">MRNLNLVGKLWLSLSLLLLFVLIPLEYALDQVLERFYATQVTEPLLYHSRQLADMLAADEGAIVAAPMMAEMVGGEVVVLDEAGRPLEFVGASAVVPPEGTVQAVIAGRTFTGQLQTPEGRTFIVTGVPISGGGGGVLLLAPADPLRQSLQLARRYLWLASGITLLLGTGLALVMARSLTRPVLAMERATRSIATGDFSVRVAVDSTDEIGRLGQAINRMAAQLETYESNRREFLANVAHELRTPLSYIRGYTQALAEGIVTDPAEVRRYQQIVLDESIRVGRLVDDLMDLAQMGEGGMAFELIPLDLRVPVEQAALTVRPRAEEKGVRLAIDLPQPLPPVPADGGRIQQVVFNLLDNALRYTPAGGEIRVTAEAGVDAVTVRVRDTGEGIAPDLLPHVFDRFFGRRQGGRGLGLAVVRSIVRAHGGHVGAESRQGEGSTFWFRLPRTRE</sequence>
<dbReference type="Proteomes" id="UP001519289">
    <property type="component" value="Unassembled WGS sequence"/>
</dbReference>
<keyword evidence="10" id="KW-0472">Membrane</keyword>
<dbReference type="InterPro" id="IPR003661">
    <property type="entry name" value="HisK_dim/P_dom"/>
</dbReference>
<evidence type="ECO:0000256" key="2">
    <source>
        <dbReference type="ARBA" id="ARBA00004370"/>
    </source>
</evidence>
<dbReference type="InterPro" id="IPR003594">
    <property type="entry name" value="HATPase_dom"/>
</dbReference>
<keyword evidence="9" id="KW-0902">Two-component regulatory system</keyword>
<evidence type="ECO:0000256" key="4">
    <source>
        <dbReference type="ARBA" id="ARBA00022553"/>
    </source>
</evidence>
<comment type="catalytic activity">
    <reaction evidence="1">
        <text>ATP + protein L-histidine = ADP + protein N-phospho-L-histidine.</text>
        <dbReference type="EC" id="2.7.13.3"/>
    </reaction>
</comment>
<evidence type="ECO:0000256" key="9">
    <source>
        <dbReference type="ARBA" id="ARBA00023012"/>
    </source>
</evidence>
<dbReference type="SUPFAM" id="SSF55874">
    <property type="entry name" value="ATPase domain of HSP90 chaperone/DNA topoisomerase II/histidine kinase"/>
    <property type="match status" value="1"/>
</dbReference>
<evidence type="ECO:0000259" key="11">
    <source>
        <dbReference type="PROSITE" id="PS50109"/>
    </source>
</evidence>
<protein>
    <recommendedName>
        <fullName evidence="3">histidine kinase</fullName>
        <ecNumber evidence="3">2.7.13.3</ecNumber>
    </recommendedName>
</protein>
<dbReference type="PANTHER" id="PTHR42878">
    <property type="entry name" value="TWO-COMPONENT HISTIDINE KINASE"/>
    <property type="match status" value="1"/>
</dbReference>
<dbReference type="SMART" id="SM00304">
    <property type="entry name" value="HAMP"/>
    <property type="match status" value="1"/>
</dbReference>
<evidence type="ECO:0000256" key="10">
    <source>
        <dbReference type="SAM" id="Phobius"/>
    </source>
</evidence>
<organism evidence="13 14">
    <name type="scientific">Symbiobacterium terraclitae</name>
    <dbReference type="NCBI Taxonomy" id="557451"/>
    <lineage>
        <taxon>Bacteria</taxon>
        <taxon>Bacillati</taxon>
        <taxon>Bacillota</taxon>
        <taxon>Clostridia</taxon>
        <taxon>Eubacteriales</taxon>
        <taxon>Symbiobacteriaceae</taxon>
        <taxon>Symbiobacterium</taxon>
    </lineage>
</organism>
<dbReference type="SUPFAM" id="SSF47384">
    <property type="entry name" value="Homodimeric domain of signal transducing histidine kinase"/>
    <property type="match status" value="1"/>
</dbReference>
<dbReference type="InterPro" id="IPR003660">
    <property type="entry name" value="HAMP_dom"/>
</dbReference>
<evidence type="ECO:0000256" key="3">
    <source>
        <dbReference type="ARBA" id="ARBA00012438"/>
    </source>
</evidence>
<dbReference type="PANTHER" id="PTHR42878:SF7">
    <property type="entry name" value="SENSOR HISTIDINE KINASE GLRK"/>
    <property type="match status" value="1"/>
</dbReference>
<dbReference type="EMBL" id="JAGGLG010000027">
    <property type="protein sequence ID" value="MBP2019365.1"/>
    <property type="molecule type" value="Genomic_DNA"/>
</dbReference>
<keyword evidence="14" id="KW-1185">Reference proteome</keyword>
<dbReference type="PROSITE" id="PS50885">
    <property type="entry name" value="HAMP"/>
    <property type="match status" value="1"/>
</dbReference>
<dbReference type="CDD" id="cd00075">
    <property type="entry name" value="HATPase"/>
    <property type="match status" value="1"/>
</dbReference>
<gene>
    <name evidence="13" type="ORF">J2Z79_002804</name>
</gene>
<feature type="transmembrane region" description="Helical" evidence="10">
    <location>
        <begin position="156"/>
        <end position="176"/>
    </location>
</feature>
<dbReference type="Pfam" id="PF00512">
    <property type="entry name" value="HisKA"/>
    <property type="match status" value="1"/>
</dbReference>
<keyword evidence="4" id="KW-0597">Phosphoprotein</keyword>
<proteinExistence type="predicted"/>
<comment type="caution">
    <text evidence="13">The sequence shown here is derived from an EMBL/GenBank/DDBJ whole genome shotgun (WGS) entry which is preliminary data.</text>
</comment>
<evidence type="ECO:0000256" key="8">
    <source>
        <dbReference type="ARBA" id="ARBA00022840"/>
    </source>
</evidence>
<feature type="domain" description="HAMP" evidence="12">
    <location>
        <begin position="177"/>
        <end position="229"/>
    </location>
</feature>